<evidence type="ECO:0000256" key="2">
    <source>
        <dbReference type="ARBA" id="ARBA00022525"/>
    </source>
</evidence>
<sequence>MSIFVLAVAAAALPFTEQGKALLGAVKRRISGDFEPRNADEADLYRQAEARLREQYEADLEALKKQAKDAQAAAEKASREPDPALPPVNEHTAQSGGDVRKLRSEITLKTEVEVRPGTLASIERKNDDAYVATYKLSVRVPEPSKTLVDLEKVSPGLGRMLPGVAAMLPKAEVSRWFYKLYENKTTRLRRDATQLNALLTRHNFYDCETILNLKDPNTGRRLFLMQAEMDVVADGSDGDRLAKMPDEIVNSTHYQPFTSYGWKKQTRTPNPMVAGWEARIGNARRELAEPGTTADRKAWLRDRIENYLKPGIADMKYRSFLIAEYDPFIVIPVNLLTSRGDPYAPKVGDYAVVAHEGVLYPAIVGDGGPTFKVGEASLRMAKQINPRSSPYSRPVSDLTVTYLVFPGSSDKERRPPDYDRWRTRCGELIGEIGGLGQGTQLFQWEDTLPKPAPPAPPAPLPEAEVSGTPSPPPTSGQ</sequence>
<comment type="subcellular location">
    <subcellularLocation>
        <location evidence="1">Secreted</location>
    </subcellularLocation>
</comment>
<dbReference type="EMBL" id="BAABRI010000011">
    <property type="protein sequence ID" value="GAA5482991.1"/>
    <property type="molecule type" value="Genomic_DNA"/>
</dbReference>
<feature type="region of interest" description="Disordered" evidence="8">
    <location>
        <begin position="63"/>
        <end position="102"/>
    </location>
</feature>
<protein>
    <recommendedName>
        <fullName evidence="11">Chitosanase of glycosyl hydrolase group 75</fullName>
    </recommendedName>
</protein>
<evidence type="ECO:0000256" key="3">
    <source>
        <dbReference type="ARBA" id="ARBA00022729"/>
    </source>
</evidence>
<keyword evidence="4" id="KW-0378">Hydrolase</keyword>
<name>A0ABP9UQL8_9BACT</name>
<evidence type="ECO:0000256" key="1">
    <source>
        <dbReference type="ARBA" id="ARBA00004613"/>
    </source>
</evidence>
<evidence type="ECO:0000256" key="5">
    <source>
        <dbReference type="ARBA" id="ARBA00023277"/>
    </source>
</evidence>
<dbReference type="RefSeq" id="WP_353567116.1">
    <property type="nucleotide sequence ID" value="NZ_BAABRI010000011.1"/>
</dbReference>
<proteinExistence type="predicted"/>
<feature type="compositionally biased region" description="Pro residues" evidence="8">
    <location>
        <begin position="450"/>
        <end position="460"/>
    </location>
</feature>
<keyword evidence="10" id="KW-1185">Reference proteome</keyword>
<dbReference type="Proteomes" id="UP001476282">
    <property type="component" value="Unassembled WGS sequence"/>
</dbReference>
<gene>
    <name evidence="9" type="ORF">Hsar01_02217</name>
</gene>
<reference evidence="9 10" key="1">
    <citation type="submission" date="2024-02" db="EMBL/GenBank/DDBJ databases">
        <title>Haloferula sargassicola NBRC 104335.</title>
        <authorList>
            <person name="Ichikawa N."/>
            <person name="Katano-Makiyama Y."/>
            <person name="Hidaka K."/>
        </authorList>
    </citation>
    <scope>NUCLEOTIDE SEQUENCE [LARGE SCALE GENOMIC DNA]</scope>
    <source>
        <strain evidence="9 10">NBRC 104335</strain>
    </source>
</reference>
<feature type="region of interest" description="Disordered" evidence="8">
    <location>
        <begin position="439"/>
        <end position="477"/>
    </location>
</feature>
<dbReference type="Pfam" id="PF07335">
    <property type="entry name" value="Glyco_hydro_75"/>
    <property type="match status" value="1"/>
</dbReference>
<dbReference type="InterPro" id="IPR009939">
    <property type="entry name" value="Chitosanase_fungal"/>
</dbReference>
<accession>A0ABP9UQL8</accession>
<evidence type="ECO:0000313" key="10">
    <source>
        <dbReference type="Proteomes" id="UP001476282"/>
    </source>
</evidence>
<keyword evidence="3" id="KW-0732">Signal</keyword>
<comment type="caution">
    <text evidence="9">The sequence shown here is derived from an EMBL/GenBank/DDBJ whole genome shotgun (WGS) entry which is preliminary data.</text>
</comment>
<keyword evidence="5" id="KW-0119">Carbohydrate metabolism</keyword>
<keyword evidence="2" id="KW-0964">Secreted</keyword>
<keyword evidence="6" id="KW-0326">Glycosidase</keyword>
<evidence type="ECO:0000313" key="9">
    <source>
        <dbReference type="EMBL" id="GAA5482991.1"/>
    </source>
</evidence>
<evidence type="ECO:0000256" key="6">
    <source>
        <dbReference type="ARBA" id="ARBA00023295"/>
    </source>
</evidence>
<evidence type="ECO:0008006" key="11">
    <source>
        <dbReference type="Google" id="ProtNLM"/>
    </source>
</evidence>
<evidence type="ECO:0000256" key="4">
    <source>
        <dbReference type="ARBA" id="ARBA00022801"/>
    </source>
</evidence>
<evidence type="ECO:0000256" key="7">
    <source>
        <dbReference type="ARBA" id="ARBA00023326"/>
    </source>
</evidence>
<keyword evidence="7" id="KW-0624">Polysaccharide degradation</keyword>
<organism evidence="9 10">
    <name type="scientific">Haloferula sargassicola</name>
    <dbReference type="NCBI Taxonomy" id="490096"/>
    <lineage>
        <taxon>Bacteria</taxon>
        <taxon>Pseudomonadati</taxon>
        <taxon>Verrucomicrobiota</taxon>
        <taxon>Verrucomicrobiia</taxon>
        <taxon>Verrucomicrobiales</taxon>
        <taxon>Verrucomicrobiaceae</taxon>
        <taxon>Haloferula</taxon>
    </lineage>
</organism>
<evidence type="ECO:0000256" key="8">
    <source>
        <dbReference type="SAM" id="MobiDB-lite"/>
    </source>
</evidence>